<gene>
    <name evidence="1" type="ORF">FIBSPDRAFT_958052</name>
</gene>
<name>A0A166F104_9AGAM</name>
<dbReference type="Proteomes" id="UP000076532">
    <property type="component" value="Unassembled WGS sequence"/>
</dbReference>
<dbReference type="EMBL" id="KV417594">
    <property type="protein sequence ID" value="KZP16321.1"/>
    <property type="molecule type" value="Genomic_DNA"/>
</dbReference>
<accession>A0A166F104</accession>
<keyword evidence="2" id="KW-1185">Reference proteome</keyword>
<protein>
    <submittedName>
        <fullName evidence="1">Uncharacterized protein</fullName>
    </submittedName>
</protein>
<organism evidence="1 2">
    <name type="scientific">Athelia psychrophila</name>
    <dbReference type="NCBI Taxonomy" id="1759441"/>
    <lineage>
        <taxon>Eukaryota</taxon>
        <taxon>Fungi</taxon>
        <taxon>Dikarya</taxon>
        <taxon>Basidiomycota</taxon>
        <taxon>Agaricomycotina</taxon>
        <taxon>Agaricomycetes</taxon>
        <taxon>Agaricomycetidae</taxon>
        <taxon>Atheliales</taxon>
        <taxon>Atheliaceae</taxon>
        <taxon>Athelia</taxon>
    </lineage>
</organism>
<evidence type="ECO:0000313" key="2">
    <source>
        <dbReference type="Proteomes" id="UP000076532"/>
    </source>
</evidence>
<proteinExistence type="predicted"/>
<sequence length="179" mass="18181">MAVAASETLRLVVAMVVTDDDEEDLPTAAAAVHVVTTTTAYVALDLAFAVETTTFPNLRASTIHSIVDGRKVQLEEVAIDVWVAVVNGQADANLGVGRVAHDVAASEAVNVGKVAMVQLPVAVETAPSHAVDALGRAVAWEVKPVALEVGHNQTGGLGGVVALAVVAVGEVAHPAGTLL</sequence>
<evidence type="ECO:0000313" key="1">
    <source>
        <dbReference type="EMBL" id="KZP16321.1"/>
    </source>
</evidence>
<reference evidence="1 2" key="1">
    <citation type="journal article" date="2016" name="Mol. Biol. Evol.">
        <title>Comparative Genomics of Early-Diverging Mushroom-Forming Fungi Provides Insights into the Origins of Lignocellulose Decay Capabilities.</title>
        <authorList>
            <person name="Nagy L.G."/>
            <person name="Riley R."/>
            <person name="Tritt A."/>
            <person name="Adam C."/>
            <person name="Daum C."/>
            <person name="Floudas D."/>
            <person name="Sun H."/>
            <person name="Yadav J.S."/>
            <person name="Pangilinan J."/>
            <person name="Larsson K.H."/>
            <person name="Matsuura K."/>
            <person name="Barry K."/>
            <person name="Labutti K."/>
            <person name="Kuo R."/>
            <person name="Ohm R.A."/>
            <person name="Bhattacharya S.S."/>
            <person name="Shirouzu T."/>
            <person name="Yoshinaga Y."/>
            <person name="Martin F.M."/>
            <person name="Grigoriev I.V."/>
            <person name="Hibbett D.S."/>
        </authorList>
    </citation>
    <scope>NUCLEOTIDE SEQUENCE [LARGE SCALE GENOMIC DNA]</scope>
    <source>
        <strain evidence="1 2">CBS 109695</strain>
    </source>
</reference>
<dbReference type="AlphaFoldDB" id="A0A166F104"/>